<keyword evidence="3" id="KW-0805">Transcription regulation</keyword>
<evidence type="ECO:0000256" key="1">
    <source>
        <dbReference type="ARBA" id="ARBA00022679"/>
    </source>
</evidence>
<evidence type="ECO:0000259" key="8">
    <source>
        <dbReference type="PROSITE" id="PS51372"/>
    </source>
</evidence>
<feature type="domain" description="PRD" evidence="8">
    <location>
        <begin position="284"/>
        <end position="391"/>
    </location>
</feature>
<dbReference type="Pfam" id="PF00359">
    <property type="entry name" value="PTS_EIIA_2"/>
    <property type="match status" value="1"/>
</dbReference>
<evidence type="ECO:0000259" key="6">
    <source>
        <dbReference type="PROSITE" id="PS51094"/>
    </source>
</evidence>
<dbReference type="RefSeq" id="WP_386063607.1">
    <property type="nucleotide sequence ID" value="NZ_JBHTKL010000006.1"/>
</dbReference>
<dbReference type="SUPFAM" id="SSF52794">
    <property type="entry name" value="PTS system IIB component-like"/>
    <property type="match status" value="1"/>
</dbReference>
<evidence type="ECO:0000256" key="4">
    <source>
        <dbReference type="ARBA" id="ARBA00023159"/>
    </source>
</evidence>
<dbReference type="SUPFAM" id="SSF63520">
    <property type="entry name" value="PTS-regulatory domain, PRD"/>
    <property type="match status" value="2"/>
</dbReference>
<dbReference type="PROSITE" id="PS51099">
    <property type="entry name" value="PTS_EIIB_TYPE_2"/>
    <property type="match status" value="1"/>
</dbReference>
<dbReference type="CDD" id="cd00211">
    <property type="entry name" value="PTS_IIA_fru"/>
    <property type="match status" value="1"/>
</dbReference>
<keyword evidence="1" id="KW-0808">Transferase</keyword>
<dbReference type="InterPro" id="IPR011608">
    <property type="entry name" value="PRD"/>
</dbReference>
<evidence type="ECO:0000313" key="10">
    <source>
        <dbReference type="Proteomes" id="UP001596990"/>
    </source>
</evidence>
<organism evidence="9 10">
    <name type="scientific">Thalassobacillus hwangdonensis</name>
    <dbReference type="NCBI Taxonomy" id="546108"/>
    <lineage>
        <taxon>Bacteria</taxon>
        <taxon>Bacillati</taxon>
        <taxon>Bacillota</taxon>
        <taxon>Bacilli</taxon>
        <taxon>Bacillales</taxon>
        <taxon>Bacillaceae</taxon>
        <taxon>Thalassobacillus</taxon>
    </lineage>
</organism>
<dbReference type="PANTHER" id="PTHR30185:SF12">
    <property type="entry name" value="TRANSCRIPTIONAL REGULATOR MANR"/>
    <property type="match status" value="1"/>
</dbReference>
<dbReference type="PROSITE" id="PS51094">
    <property type="entry name" value="PTS_EIIA_TYPE_2"/>
    <property type="match status" value="1"/>
</dbReference>
<gene>
    <name evidence="9" type="ORF">ACFQ2J_17445</name>
</gene>
<dbReference type="Proteomes" id="UP001596990">
    <property type="component" value="Unassembled WGS sequence"/>
</dbReference>
<dbReference type="InterPro" id="IPR002178">
    <property type="entry name" value="PTS_EIIA_type-2_dom"/>
</dbReference>
<keyword evidence="2" id="KW-0677">Repeat</keyword>
<sequence length="634" mass="71892">MNERQKELIRILALDSNTYKQVKDLAADLDCSEKTVRNDLKAVESFLADYQGALVDRKPGLGVRISISQDEKSQLFDRLYQSEKKSEDDRLLEITYHLLVNEQAVTLAQLADTYYVNKAIIKSDLAVIDRWLERFDLQLISKQRLGHVVQGGELQKRNALARLPELTASRPGNNKDILDLFPAYEVKLVSDFLKDMQHHFSVLKNEGDYQSLLIHALVMIKRTAQHAPIELKGSEKASVIDKEEYGIATWFINRLEHAMQMSFPENERVYFALHLVSSKGVPSTQEAEVTKIVSQLIAKMENLTLADFTTDQTLSDGLLTHMEPTISRVQFGFTIQNPLLNEIKKKYPYMFSMVMLALEELGEKHGLAFPEEEAAYLVLHFQAAVERLQQKRNARKKVLIVCDLGVGMSHLLQAKLEQTYTGFDMIGSVGEWQVQEKLKQQPVDLIISTKPLEDIELPTLVVSPLLEAQDKKRLDDFLQTIEKESRSDQGMEDLVRLLDEEFIYLNVRETHRFKVVEMLANGLMEMGRVTSKFPHSALARERSSATSMGGGIAIPHAPTEEVHRSTVAMAVLDEPLEWGTEHVSVVFLLAIAKEDQQLTKPLIQSIATISEQPELLQQLIKAENPNEIIACFSK</sequence>
<evidence type="ECO:0000313" key="9">
    <source>
        <dbReference type="EMBL" id="MFD1020978.1"/>
    </source>
</evidence>
<feature type="domain" description="PTS EIIB type-2" evidence="7">
    <location>
        <begin position="396"/>
        <end position="486"/>
    </location>
</feature>
<keyword evidence="10" id="KW-1185">Reference proteome</keyword>
<dbReference type="InterPro" id="IPR016152">
    <property type="entry name" value="PTrfase/Anion_transptr"/>
</dbReference>
<dbReference type="Gene3D" id="3.40.50.2300">
    <property type="match status" value="1"/>
</dbReference>
<dbReference type="CDD" id="cd05568">
    <property type="entry name" value="PTS_IIB_bgl_like"/>
    <property type="match status" value="1"/>
</dbReference>
<feature type="domain" description="PRD" evidence="8">
    <location>
        <begin position="180"/>
        <end position="283"/>
    </location>
</feature>
<dbReference type="PROSITE" id="PS00372">
    <property type="entry name" value="PTS_EIIA_TYPE_2_HIS"/>
    <property type="match status" value="1"/>
</dbReference>
<evidence type="ECO:0000256" key="3">
    <source>
        <dbReference type="ARBA" id="ARBA00023015"/>
    </source>
</evidence>
<name>A0ABW3L892_9BACI</name>
<dbReference type="Gene3D" id="1.10.1790.10">
    <property type="entry name" value="PRD domain"/>
    <property type="match status" value="2"/>
</dbReference>
<dbReference type="Gene3D" id="1.10.10.10">
    <property type="entry name" value="Winged helix-like DNA-binding domain superfamily/Winged helix DNA-binding domain"/>
    <property type="match status" value="2"/>
</dbReference>
<dbReference type="InterPro" id="IPR050661">
    <property type="entry name" value="BglG_antiterminators"/>
</dbReference>
<dbReference type="Pfam" id="PF05043">
    <property type="entry name" value="Mga"/>
    <property type="match status" value="1"/>
</dbReference>
<evidence type="ECO:0000256" key="5">
    <source>
        <dbReference type="ARBA" id="ARBA00023163"/>
    </source>
</evidence>
<dbReference type="Pfam" id="PF00874">
    <property type="entry name" value="PRD"/>
    <property type="match status" value="2"/>
</dbReference>
<evidence type="ECO:0000256" key="2">
    <source>
        <dbReference type="ARBA" id="ARBA00022737"/>
    </source>
</evidence>
<dbReference type="SUPFAM" id="SSF55804">
    <property type="entry name" value="Phoshotransferase/anion transport protein"/>
    <property type="match status" value="1"/>
</dbReference>
<dbReference type="EMBL" id="JBHTKL010000006">
    <property type="protein sequence ID" value="MFD1020978.1"/>
    <property type="molecule type" value="Genomic_DNA"/>
</dbReference>
<keyword evidence="5" id="KW-0804">Transcription</keyword>
<feature type="domain" description="PTS EIIA type-2" evidence="6">
    <location>
        <begin position="496"/>
        <end position="634"/>
    </location>
</feature>
<comment type="caution">
    <text evidence="9">The sequence shown here is derived from an EMBL/GenBank/DDBJ whole genome shotgun (WGS) entry which is preliminary data.</text>
</comment>
<dbReference type="PROSITE" id="PS51372">
    <property type="entry name" value="PRD_2"/>
    <property type="match status" value="2"/>
</dbReference>
<dbReference type="InterPro" id="IPR036095">
    <property type="entry name" value="PTS_EIIB-like_sf"/>
</dbReference>
<dbReference type="InterPro" id="IPR007737">
    <property type="entry name" value="Mga_HTH"/>
</dbReference>
<dbReference type="Gene3D" id="3.40.930.10">
    <property type="entry name" value="Mannitol-specific EII, Chain A"/>
    <property type="match status" value="1"/>
</dbReference>
<dbReference type="InterPro" id="IPR036388">
    <property type="entry name" value="WH-like_DNA-bd_sf"/>
</dbReference>
<protein>
    <submittedName>
        <fullName evidence="9">BglG family transcription antiterminator</fullName>
    </submittedName>
</protein>
<dbReference type="InterPro" id="IPR036634">
    <property type="entry name" value="PRD_sf"/>
</dbReference>
<dbReference type="PANTHER" id="PTHR30185">
    <property type="entry name" value="CRYPTIC BETA-GLUCOSIDE BGL OPERON ANTITERMINATOR"/>
    <property type="match status" value="1"/>
</dbReference>
<evidence type="ECO:0000259" key="7">
    <source>
        <dbReference type="PROSITE" id="PS51099"/>
    </source>
</evidence>
<reference evidence="10" key="1">
    <citation type="journal article" date="2019" name="Int. J. Syst. Evol. Microbiol.">
        <title>The Global Catalogue of Microorganisms (GCM) 10K type strain sequencing project: providing services to taxonomists for standard genome sequencing and annotation.</title>
        <authorList>
            <consortium name="The Broad Institute Genomics Platform"/>
            <consortium name="The Broad Institute Genome Sequencing Center for Infectious Disease"/>
            <person name="Wu L."/>
            <person name="Ma J."/>
        </authorList>
    </citation>
    <scope>NUCLEOTIDE SEQUENCE [LARGE SCALE GENOMIC DNA]</scope>
    <source>
        <strain evidence="10">CCUG 56607</strain>
    </source>
</reference>
<dbReference type="InterPro" id="IPR013011">
    <property type="entry name" value="PTS_EIIB_2"/>
</dbReference>
<proteinExistence type="predicted"/>
<accession>A0ABW3L892</accession>
<keyword evidence="4" id="KW-0010">Activator</keyword>